<accession>A0ABW3NXS1</accession>
<dbReference type="InterPro" id="IPR001789">
    <property type="entry name" value="Sig_transdc_resp-reg_receiver"/>
</dbReference>
<evidence type="ECO:0000256" key="1">
    <source>
        <dbReference type="ARBA" id="ARBA00022553"/>
    </source>
</evidence>
<evidence type="ECO:0000256" key="3">
    <source>
        <dbReference type="ARBA" id="ARBA00023125"/>
    </source>
</evidence>
<organism evidence="6 7">
    <name type="scientific">Sphingobium olei</name>
    <dbReference type="NCBI Taxonomy" id="420955"/>
    <lineage>
        <taxon>Bacteria</taxon>
        <taxon>Pseudomonadati</taxon>
        <taxon>Pseudomonadota</taxon>
        <taxon>Alphaproteobacteria</taxon>
        <taxon>Sphingomonadales</taxon>
        <taxon>Sphingomonadaceae</taxon>
        <taxon>Sphingobium</taxon>
    </lineage>
</organism>
<evidence type="ECO:0000313" key="7">
    <source>
        <dbReference type="Proteomes" id="UP001597203"/>
    </source>
</evidence>
<sequence>MFFGLLKQEPTTPKRRANIRTVLIVEDEPLVAFDNEHALEQAGYRIAATVNDYDHAVRVIDEGGVDLVIADVGLHGERNGIDVARHAASRALPVLFVTGRCPGDARAIAMGCLAKPYAPRDLIASIVVIDALLRGVRRPKLPSGLSLFAAGS</sequence>
<dbReference type="SUPFAM" id="SSF52172">
    <property type="entry name" value="CheY-like"/>
    <property type="match status" value="1"/>
</dbReference>
<dbReference type="PANTHER" id="PTHR48111">
    <property type="entry name" value="REGULATOR OF RPOS"/>
    <property type="match status" value="1"/>
</dbReference>
<dbReference type="SMART" id="SM00448">
    <property type="entry name" value="REC"/>
    <property type="match status" value="1"/>
</dbReference>
<reference evidence="7" key="1">
    <citation type="journal article" date="2019" name="Int. J. Syst. Evol. Microbiol.">
        <title>The Global Catalogue of Microorganisms (GCM) 10K type strain sequencing project: providing services to taxonomists for standard genome sequencing and annotation.</title>
        <authorList>
            <consortium name="The Broad Institute Genomics Platform"/>
            <consortium name="The Broad Institute Genome Sequencing Center for Infectious Disease"/>
            <person name="Wu L."/>
            <person name="Ma J."/>
        </authorList>
    </citation>
    <scope>NUCLEOTIDE SEQUENCE [LARGE SCALE GENOMIC DNA]</scope>
    <source>
        <strain evidence="7">CCUG 54329</strain>
    </source>
</reference>
<evidence type="ECO:0000256" key="2">
    <source>
        <dbReference type="ARBA" id="ARBA00023012"/>
    </source>
</evidence>
<keyword evidence="3" id="KW-0238">DNA-binding</keyword>
<name>A0ABW3NXS1_9SPHN</name>
<feature type="domain" description="Response regulatory" evidence="5">
    <location>
        <begin position="21"/>
        <end position="130"/>
    </location>
</feature>
<keyword evidence="2" id="KW-0902">Two-component regulatory system</keyword>
<dbReference type="PANTHER" id="PTHR48111:SF40">
    <property type="entry name" value="PHOSPHATE REGULON TRANSCRIPTIONAL REGULATORY PROTEIN PHOB"/>
    <property type="match status" value="1"/>
</dbReference>
<dbReference type="Proteomes" id="UP001597203">
    <property type="component" value="Unassembled WGS sequence"/>
</dbReference>
<gene>
    <name evidence="6" type="ORF">ACFQ24_02360</name>
</gene>
<dbReference type="PROSITE" id="PS50110">
    <property type="entry name" value="RESPONSE_REGULATORY"/>
    <property type="match status" value="1"/>
</dbReference>
<evidence type="ECO:0000256" key="4">
    <source>
        <dbReference type="PROSITE-ProRule" id="PRU00169"/>
    </source>
</evidence>
<keyword evidence="1 4" id="KW-0597">Phosphoprotein</keyword>
<dbReference type="Pfam" id="PF00072">
    <property type="entry name" value="Response_reg"/>
    <property type="match status" value="1"/>
</dbReference>
<dbReference type="EMBL" id="JBHTLS010000009">
    <property type="protein sequence ID" value="MFD1103759.1"/>
    <property type="molecule type" value="Genomic_DNA"/>
</dbReference>
<comment type="caution">
    <text evidence="6">The sequence shown here is derived from an EMBL/GenBank/DDBJ whole genome shotgun (WGS) entry which is preliminary data.</text>
</comment>
<dbReference type="InterPro" id="IPR011006">
    <property type="entry name" value="CheY-like_superfamily"/>
</dbReference>
<protein>
    <submittedName>
        <fullName evidence="6">Response regulator</fullName>
    </submittedName>
</protein>
<feature type="modified residue" description="4-aspartylphosphate" evidence="4">
    <location>
        <position position="71"/>
    </location>
</feature>
<keyword evidence="7" id="KW-1185">Reference proteome</keyword>
<evidence type="ECO:0000313" key="6">
    <source>
        <dbReference type="EMBL" id="MFD1103759.1"/>
    </source>
</evidence>
<dbReference type="Gene3D" id="3.40.50.2300">
    <property type="match status" value="1"/>
</dbReference>
<dbReference type="InterPro" id="IPR039420">
    <property type="entry name" value="WalR-like"/>
</dbReference>
<proteinExistence type="predicted"/>
<dbReference type="RefSeq" id="WP_380908819.1">
    <property type="nucleotide sequence ID" value="NZ_JBHTLS010000009.1"/>
</dbReference>
<evidence type="ECO:0000259" key="5">
    <source>
        <dbReference type="PROSITE" id="PS50110"/>
    </source>
</evidence>